<dbReference type="GO" id="GO:0005507">
    <property type="term" value="F:copper ion binding"/>
    <property type="evidence" value="ECO:0007669"/>
    <property type="project" value="TreeGrafter"/>
</dbReference>
<dbReference type="InterPro" id="IPR023298">
    <property type="entry name" value="ATPase_P-typ_TM_dom_sf"/>
</dbReference>
<accession>A0AAE3TCW4</accession>
<evidence type="ECO:0000256" key="7">
    <source>
        <dbReference type="ARBA" id="ARBA00022840"/>
    </source>
</evidence>
<feature type="transmembrane region" description="Helical" evidence="11">
    <location>
        <begin position="167"/>
        <end position="185"/>
    </location>
</feature>
<dbReference type="InterPro" id="IPR008250">
    <property type="entry name" value="ATPase_P-typ_transduc_dom_A_sf"/>
</dbReference>
<dbReference type="GO" id="GO:0016887">
    <property type="term" value="F:ATP hydrolysis activity"/>
    <property type="evidence" value="ECO:0007669"/>
    <property type="project" value="InterPro"/>
</dbReference>
<evidence type="ECO:0000256" key="3">
    <source>
        <dbReference type="ARBA" id="ARBA00022448"/>
    </source>
</evidence>
<feature type="transmembrane region" description="Helical" evidence="11">
    <location>
        <begin position="99"/>
        <end position="123"/>
    </location>
</feature>
<keyword evidence="14" id="KW-1185">Reference proteome</keyword>
<keyword evidence="3" id="KW-0813">Transport</keyword>
<dbReference type="InterPro" id="IPR059000">
    <property type="entry name" value="ATPase_P-type_domA"/>
</dbReference>
<evidence type="ECO:0000256" key="1">
    <source>
        <dbReference type="ARBA" id="ARBA00004127"/>
    </source>
</evidence>
<dbReference type="PROSITE" id="PS01047">
    <property type="entry name" value="HMA_1"/>
    <property type="match status" value="1"/>
</dbReference>
<dbReference type="InterPro" id="IPR036163">
    <property type="entry name" value="HMA_dom_sf"/>
</dbReference>
<keyword evidence="4 11" id="KW-0812">Transmembrane</keyword>
<dbReference type="Gene3D" id="3.40.1110.10">
    <property type="entry name" value="Calcium-transporting ATPase, cytoplasmic domain N"/>
    <property type="match status" value="1"/>
</dbReference>
<dbReference type="InterPro" id="IPR027256">
    <property type="entry name" value="P-typ_ATPase_IB"/>
</dbReference>
<dbReference type="Pfam" id="PF00702">
    <property type="entry name" value="Hydrolase"/>
    <property type="match status" value="1"/>
</dbReference>
<dbReference type="InterPro" id="IPR036412">
    <property type="entry name" value="HAD-like_sf"/>
</dbReference>
<dbReference type="Pfam" id="PF00403">
    <property type="entry name" value="HMA"/>
    <property type="match status" value="1"/>
</dbReference>
<dbReference type="AlphaFoldDB" id="A0AAE3TCW4"/>
<comment type="similarity">
    <text evidence="2 11">Belongs to the cation transport ATPase (P-type) (TC 3.A.3) family. Type IB subfamily.</text>
</comment>
<dbReference type="SUPFAM" id="SSF55008">
    <property type="entry name" value="HMA, heavy metal-associated domain"/>
    <property type="match status" value="1"/>
</dbReference>
<organism evidence="13 14">
    <name type="scientific">Stygiobacter electus</name>
    <dbReference type="NCBI Taxonomy" id="3032292"/>
    <lineage>
        <taxon>Bacteria</taxon>
        <taxon>Pseudomonadati</taxon>
        <taxon>Ignavibacteriota</taxon>
        <taxon>Ignavibacteria</taxon>
        <taxon>Ignavibacteriales</taxon>
        <taxon>Melioribacteraceae</taxon>
        <taxon>Stygiobacter</taxon>
    </lineage>
</organism>
<dbReference type="SUPFAM" id="SSF56784">
    <property type="entry name" value="HAD-like"/>
    <property type="match status" value="1"/>
</dbReference>
<feature type="domain" description="HMA" evidence="12">
    <location>
        <begin position="2"/>
        <end position="67"/>
    </location>
</feature>
<dbReference type="Proteomes" id="UP001221302">
    <property type="component" value="Unassembled WGS sequence"/>
</dbReference>
<evidence type="ECO:0000313" key="14">
    <source>
        <dbReference type="Proteomes" id="UP001221302"/>
    </source>
</evidence>
<dbReference type="Gene3D" id="2.70.150.10">
    <property type="entry name" value="Calcium-transporting ATPase, cytoplasmic transduction domain A"/>
    <property type="match status" value="1"/>
</dbReference>
<dbReference type="RefSeq" id="WP_321534629.1">
    <property type="nucleotide sequence ID" value="NZ_JARGDL010000002.1"/>
</dbReference>
<proteinExistence type="inferred from homology"/>
<dbReference type="GO" id="GO:0043682">
    <property type="term" value="F:P-type divalent copper transporter activity"/>
    <property type="evidence" value="ECO:0007669"/>
    <property type="project" value="TreeGrafter"/>
</dbReference>
<evidence type="ECO:0000256" key="11">
    <source>
        <dbReference type="RuleBase" id="RU362081"/>
    </source>
</evidence>
<dbReference type="InterPro" id="IPR044492">
    <property type="entry name" value="P_typ_ATPase_HD_dom"/>
</dbReference>
<dbReference type="InterPro" id="IPR001757">
    <property type="entry name" value="P_typ_ATPase"/>
</dbReference>
<feature type="transmembrane region" description="Helical" evidence="11">
    <location>
        <begin position="383"/>
        <end position="412"/>
    </location>
</feature>
<dbReference type="PANTHER" id="PTHR43520">
    <property type="entry name" value="ATP7, ISOFORM B"/>
    <property type="match status" value="1"/>
</dbReference>
<dbReference type="PRINTS" id="PR00119">
    <property type="entry name" value="CATATPASE"/>
</dbReference>
<dbReference type="SFLD" id="SFLDG00002">
    <property type="entry name" value="C1.7:_P-type_atpase_like"/>
    <property type="match status" value="1"/>
</dbReference>
<evidence type="ECO:0000256" key="5">
    <source>
        <dbReference type="ARBA" id="ARBA00022723"/>
    </source>
</evidence>
<keyword evidence="8" id="KW-1278">Translocase</keyword>
<dbReference type="GO" id="GO:0005524">
    <property type="term" value="F:ATP binding"/>
    <property type="evidence" value="ECO:0007669"/>
    <property type="project" value="UniProtKB-UniRule"/>
</dbReference>
<evidence type="ECO:0000313" key="13">
    <source>
        <dbReference type="EMBL" id="MDF1610862.1"/>
    </source>
</evidence>
<dbReference type="GO" id="GO:0055070">
    <property type="term" value="P:copper ion homeostasis"/>
    <property type="evidence" value="ECO:0007669"/>
    <property type="project" value="TreeGrafter"/>
</dbReference>
<evidence type="ECO:0000256" key="4">
    <source>
        <dbReference type="ARBA" id="ARBA00022692"/>
    </source>
</evidence>
<dbReference type="NCBIfam" id="TIGR01494">
    <property type="entry name" value="ATPase_P-type"/>
    <property type="match status" value="1"/>
</dbReference>
<protein>
    <submittedName>
        <fullName evidence="13">Heavy metal translocating P-type ATPase</fullName>
    </submittedName>
</protein>
<evidence type="ECO:0000256" key="8">
    <source>
        <dbReference type="ARBA" id="ARBA00022967"/>
    </source>
</evidence>
<dbReference type="CDD" id="cd02094">
    <property type="entry name" value="P-type_ATPase_Cu-like"/>
    <property type="match status" value="1"/>
</dbReference>
<feature type="transmembrane region" description="Helical" evidence="11">
    <location>
        <begin position="714"/>
        <end position="732"/>
    </location>
</feature>
<dbReference type="Pfam" id="PF00122">
    <property type="entry name" value="E1-E2_ATPase"/>
    <property type="match status" value="1"/>
</dbReference>
<reference evidence="13" key="1">
    <citation type="submission" date="2023-03" db="EMBL/GenBank/DDBJ databases">
        <title>Stygiobacter electus gen. nov., sp. nov., facultatively anaerobic thermotolerant bacterium of the class Ignavibacteria from a well of Yessentuki mineral water deposit.</title>
        <authorList>
            <person name="Podosokorskaya O.A."/>
            <person name="Elcheninov A.G."/>
            <person name="Petrova N.F."/>
            <person name="Zavarzina D.G."/>
            <person name="Kublanov I.V."/>
            <person name="Merkel A.Y."/>
        </authorList>
    </citation>
    <scope>NUCLEOTIDE SEQUENCE</scope>
    <source>
        <strain evidence="13">09-Me</strain>
    </source>
</reference>
<dbReference type="SFLD" id="SFLDS00003">
    <property type="entry name" value="Haloacid_Dehalogenase"/>
    <property type="match status" value="1"/>
</dbReference>
<dbReference type="Gene3D" id="3.30.70.100">
    <property type="match status" value="1"/>
</dbReference>
<comment type="caution">
    <text evidence="13">The sequence shown here is derived from an EMBL/GenBank/DDBJ whole genome shotgun (WGS) entry which is preliminary data.</text>
</comment>
<dbReference type="Gene3D" id="3.40.50.1000">
    <property type="entry name" value="HAD superfamily/HAD-like"/>
    <property type="match status" value="1"/>
</dbReference>
<dbReference type="PRINTS" id="PR00943">
    <property type="entry name" value="CUATPASE"/>
</dbReference>
<dbReference type="PROSITE" id="PS50846">
    <property type="entry name" value="HMA_2"/>
    <property type="match status" value="1"/>
</dbReference>
<feature type="transmembrane region" description="Helical" evidence="11">
    <location>
        <begin position="129"/>
        <end position="146"/>
    </location>
</feature>
<name>A0AAE3TCW4_9BACT</name>
<dbReference type="PROSITE" id="PS00154">
    <property type="entry name" value="ATPASE_E1_E2"/>
    <property type="match status" value="1"/>
</dbReference>
<keyword evidence="11" id="KW-1003">Cell membrane</keyword>
<keyword evidence="10 11" id="KW-0472">Membrane</keyword>
<keyword evidence="7 11" id="KW-0067">ATP-binding</keyword>
<evidence type="ECO:0000256" key="9">
    <source>
        <dbReference type="ARBA" id="ARBA00022989"/>
    </source>
</evidence>
<dbReference type="NCBIfam" id="TIGR01511">
    <property type="entry name" value="ATPase-IB1_Cu"/>
    <property type="match status" value="1"/>
</dbReference>
<keyword evidence="9 11" id="KW-1133">Transmembrane helix</keyword>
<dbReference type="GO" id="GO:0005886">
    <property type="term" value="C:plasma membrane"/>
    <property type="evidence" value="ECO:0007669"/>
    <property type="project" value="UniProtKB-SubCell"/>
</dbReference>
<dbReference type="InterPro" id="IPR023299">
    <property type="entry name" value="ATPase_P-typ_cyto_dom_N"/>
</dbReference>
<feature type="transmembrane region" description="Helical" evidence="11">
    <location>
        <begin position="349"/>
        <end position="371"/>
    </location>
</feature>
<feature type="transmembrane region" description="Helical" evidence="11">
    <location>
        <begin position="691"/>
        <end position="708"/>
    </location>
</feature>
<gene>
    <name evidence="13" type="ORF">P0M35_01750</name>
</gene>
<dbReference type="InterPro" id="IPR006121">
    <property type="entry name" value="HMA_dom"/>
</dbReference>
<dbReference type="PANTHER" id="PTHR43520:SF8">
    <property type="entry name" value="P-TYPE CU(+) TRANSPORTER"/>
    <property type="match status" value="1"/>
</dbReference>
<keyword evidence="6 11" id="KW-0547">Nucleotide-binding</keyword>
<dbReference type="FunFam" id="2.70.150.10:FF:000002">
    <property type="entry name" value="Copper-transporting ATPase 1, putative"/>
    <property type="match status" value="1"/>
</dbReference>
<dbReference type="SFLD" id="SFLDF00027">
    <property type="entry name" value="p-type_atpase"/>
    <property type="match status" value="1"/>
</dbReference>
<dbReference type="CDD" id="cd00371">
    <property type="entry name" value="HMA"/>
    <property type="match status" value="1"/>
</dbReference>
<evidence type="ECO:0000259" key="12">
    <source>
        <dbReference type="PROSITE" id="PS50846"/>
    </source>
</evidence>
<feature type="transmembrane region" description="Helical" evidence="11">
    <location>
        <begin position="197"/>
        <end position="215"/>
    </location>
</feature>
<comment type="subcellular location">
    <subcellularLocation>
        <location evidence="11">Cell membrane</location>
    </subcellularLocation>
    <subcellularLocation>
        <location evidence="1">Endomembrane system</location>
        <topology evidence="1">Multi-pass membrane protein</topology>
    </subcellularLocation>
</comment>
<dbReference type="SUPFAM" id="SSF81665">
    <property type="entry name" value="Calcium ATPase, transmembrane domain M"/>
    <property type="match status" value="1"/>
</dbReference>
<dbReference type="NCBIfam" id="TIGR01525">
    <property type="entry name" value="ATPase-IB_hvy"/>
    <property type="match status" value="1"/>
</dbReference>
<keyword evidence="5 11" id="KW-0479">Metal-binding</keyword>
<evidence type="ECO:0000256" key="6">
    <source>
        <dbReference type="ARBA" id="ARBA00022741"/>
    </source>
</evidence>
<sequence>MKKYNFPVEGMTCASCVTRVEKIIGKFETVKNVSVNLANESVTFEADENLDLNSVAKEIEDYGYKLKIENESATSKNFDTQDITIKDEYFELLKKDFTLALIITIPVFLISMLKDFHFFHLIWPFNINYTNNILLILTTPIIFISGKRFYSTFWKNLKHLSFEMNSLVAIGTASAYGYSVFVTLFPNEISNHGQLHVYYETAAVIITLILFGKILEHRSKRKTNEAIKKLIELKPKVTTIIVDGIEKQISINELKLGDVVKIKPGESIPADGIVISGETTINESMISGESIPVDKKINSKVIGGTINLTGSFQFRVTATGDNSILGQIIKLVETAQASKPPIQKLVDKVASIFVPAVMIIAIITFLFWMILGSENAFTNALTNFIAVLIVACPCALGLATPTAIIVSTGLAAQNGILIRNGESLEVAQKISTIIFDKTGTLTEGNPIVKNIFNYDYDVNELLKLVASLEKNSEHPIAKAIVKYAQEKNIEMLQPDYFKNLSGFGIVGSVENKNLVIGNLNLMKEFSIKLNLDKTTNEFNDENSNSVIYVAIENDLKGIIQIEDKIKDSSLEAINKLKNLQIKTVMITGDNKNSAQKIANEINIDEFKAEVLPDQKSEIVKQYQSKNEIVAMVGDGINDSPALAQADISFAIGTGTDIAIESSQITLVSGNLKLIPKAIKLSKITLNIIKQNLFWAFFYNVILIPLAAFGKLNPMIAALAMSLSSVSVVTNSLRIKTKKL</sequence>
<dbReference type="InterPro" id="IPR018303">
    <property type="entry name" value="ATPase_P-typ_P_site"/>
</dbReference>
<evidence type="ECO:0000256" key="10">
    <source>
        <dbReference type="ARBA" id="ARBA00023136"/>
    </source>
</evidence>
<dbReference type="FunFam" id="3.30.70.100:FF:000001">
    <property type="entry name" value="ATPase copper transporting beta"/>
    <property type="match status" value="1"/>
</dbReference>
<dbReference type="InterPro" id="IPR017969">
    <property type="entry name" value="Heavy-metal-associated_CS"/>
</dbReference>
<dbReference type="EMBL" id="JARGDL010000002">
    <property type="protein sequence ID" value="MDF1610862.1"/>
    <property type="molecule type" value="Genomic_DNA"/>
</dbReference>
<dbReference type="GO" id="GO:0012505">
    <property type="term" value="C:endomembrane system"/>
    <property type="evidence" value="ECO:0007669"/>
    <property type="project" value="UniProtKB-SubCell"/>
</dbReference>
<dbReference type="SUPFAM" id="SSF81653">
    <property type="entry name" value="Calcium ATPase, transduction domain A"/>
    <property type="match status" value="1"/>
</dbReference>
<dbReference type="InterPro" id="IPR023214">
    <property type="entry name" value="HAD_sf"/>
</dbReference>
<evidence type="ECO:0000256" key="2">
    <source>
        <dbReference type="ARBA" id="ARBA00006024"/>
    </source>
</evidence>